<evidence type="ECO:0000313" key="3">
    <source>
        <dbReference type="EMBL" id="GAG31732.1"/>
    </source>
</evidence>
<dbReference type="InterPro" id="IPR036979">
    <property type="entry name" value="CM_dom_sf"/>
</dbReference>
<feature type="domain" description="Chorismate mutase" evidence="2">
    <location>
        <begin position="1"/>
        <end position="91"/>
    </location>
</feature>
<dbReference type="InterPro" id="IPR036263">
    <property type="entry name" value="Chorismate_II_sf"/>
</dbReference>
<dbReference type="GO" id="GO:0046417">
    <property type="term" value="P:chorismate metabolic process"/>
    <property type="evidence" value="ECO:0007669"/>
    <property type="project" value="InterPro"/>
</dbReference>
<dbReference type="Gene3D" id="1.20.59.10">
    <property type="entry name" value="Chorismate mutase"/>
    <property type="match status" value="1"/>
</dbReference>
<accession>X0X8H6</accession>
<reference evidence="3" key="1">
    <citation type="journal article" date="2014" name="Front. Microbiol.">
        <title>High frequency of phylogenetically diverse reductive dehalogenase-homologous genes in deep subseafloor sedimentary metagenomes.</title>
        <authorList>
            <person name="Kawai M."/>
            <person name="Futagami T."/>
            <person name="Toyoda A."/>
            <person name="Takaki Y."/>
            <person name="Nishi S."/>
            <person name="Hori S."/>
            <person name="Arai W."/>
            <person name="Tsubouchi T."/>
            <person name="Morono Y."/>
            <person name="Uchiyama I."/>
            <person name="Ito T."/>
            <person name="Fujiyama A."/>
            <person name="Inagaki F."/>
            <person name="Takami H."/>
        </authorList>
    </citation>
    <scope>NUCLEOTIDE SEQUENCE</scope>
    <source>
        <strain evidence="3">Expedition CK06-06</strain>
    </source>
</reference>
<dbReference type="SMART" id="SM00830">
    <property type="entry name" value="CM_2"/>
    <property type="match status" value="1"/>
</dbReference>
<dbReference type="GO" id="GO:0004106">
    <property type="term" value="F:chorismate mutase activity"/>
    <property type="evidence" value="ECO:0007669"/>
    <property type="project" value="InterPro"/>
</dbReference>
<dbReference type="PROSITE" id="PS51168">
    <property type="entry name" value="CHORISMATE_MUT_2"/>
    <property type="match status" value="1"/>
</dbReference>
<name>X0X8H6_9ZZZZ</name>
<dbReference type="EMBL" id="BARS01040076">
    <property type="protein sequence ID" value="GAG31732.1"/>
    <property type="molecule type" value="Genomic_DNA"/>
</dbReference>
<sequence length="92" mass="10587">MTSDRIVELRDEINGLNVKIVELLARRVEVARRIGEAKMERNLPIVDRTREGKVYKRVRELAIEGGLDPRGVEKVFREIVDLCTRAQLEESA</sequence>
<keyword evidence="1" id="KW-0413">Isomerase</keyword>
<organism evidence="3">
    <name type="scientific">marine sediment metagenome</name>
    <dbReference type="NCBI Taxonomy" id="412755"/>
    <lineage>
        <taxon>unclassified sequences</taxon>
        <taxon>metagenomes</taxon>
        <taxon>ecological metagenomes</taxon>
    </lineage>
</organism>
<protein>
    <recommendedName>
        <fullName evidence="2">Chorismate mutase domain-containing protein</fullName>
    </recommendedName>
</protein>
<dbReference type="InterPro" id="IPR002701">
    <property type="entry name" value="CM_II_prokaryot"/>
</dbReference>
<proteinExistence type="predicted"/>
<dbReference type="AlphaFoldDB" id="X0X8H6"/>
<dbReference type="InterPro" id="IPR051331">
    <property type="entry name" value="Chorismate_mutase-related"/>
</dbReference>
<dbReference type="SUPFAM" id="SSF48600">
    <property type="entry name" value="Chorismate mutase II"/>
    <property type="match status" value="1"/>
</dbReference>
<dbReference type="GO" id="GO:0009697">
    <property type="term" value="P:salicylic acid biosynthetic process"/>
    <property type="evidence" value="ECO:0007669"/>
    <property type="project" value="TreeGrafter"/>
</dbReference>
<comment type="caution">
    <text evidence="3">The sequence shown here is derived from an EMBL/GenBank/DDBJ whole genome shotgun (WGS) entry which is preliminary data.</text>
</comment>
<dbReference type="PANTHER" id="PTHR38041:SF1">
    <property type="entry name" value="CHORISMATE MUTASE"/>
    <property type="match status" value="1"/>
</dbReference>
<dbReference type="PANTHER" id="PTHR38041">
    <property type="entry name" value="CHORISMATE MUTASE"/>
    <property type="match status" value="1"/>
</dbReference>
<evidence type="ECO:0000259" key="2">
    <source>
        <dbReference type="PROSITE" id="PS51168"/>
    </source>
</evidence>
<evidence type="ECO:0000256" key="1">
    <source>
        <dbReference type="ARBA" id="ARBA00023235"/>
    </source>
</evidence>
<dbReference type="Pfam" id="PF01817">
    <property type="entry name" value="CM_2"/>
    <property type="match status" value="1"/>
</dbReference>
<gene>
    <name evidence="3" type="ORF">S01H1_61137</name>
</gene>